<keyword evidence="4" id="KW-0540">Nuclease</keyword>
<dbReference type="InterPro" id="IPR021109">
    <property type="entry name" value="Peptidase_aspartic_dom_sf"/>
</dbReference>
<dbReference type="GO" id="GO:0004519">
    <property type="term" value="F:endonuclease activity"/>
    <property type="evidence" value="ECO:0007669"/>
    <property type="project" value="UniProtKB-KW"/>
</dbReference>
<proteinExistence type="predicted"/>
<keyword evidence="2" id="KW-0808">Transferase</keyword>
<dbReference type="CDD" id="cd09274">
    <property type="entry name" value="RNase_HI_RT_Ty3"/>
    <property type="match status" value="1"/>
</dbReference>
<evidence type="ECO:0000313" key="10">
    <source>
        <dbReference type="RefSeq" id="XP_009769141.1"/>
    </source>
</evidence>
<keyword evidence="3" id="KW-0548">Nucleotidyltransferase</keyword>
<dbReference type="Gene3D" id="3.10.10.10">
    <property type="entry name" value="HIV Type 1 Reverse Transcriptase, subunit A, domain 1"/>
    <property type="match status" value="1"/>
</dbReference>
<dbReference type="Gene3D" id="2.40.70.10">
    <property type="entry name" value="Acid Proteases"/>
    <property type="match status" value="1"/>
</dbReference>
<dbReference type="AlphaFoldDB" id="A0A1U7VW02"/>
<accession>A0A1U7VW02</accession>
<dbReference type="Pfam" id="PF17917">
    <property type="entry name" value="RT_RNaseH"/>
    <property type="match status" value="1"/>
</dbReference>
<dbReference type="SUPFAM" id="SSF56672">
    <property type="entry name" value="DNA/RNA polymerases"/>
    <property type="match status" value="1"/>
</dbReference>
<organism evidence="9 10">
    <name type="scientific">Nicotiana sylvestris</name>
    <name type="common">Wood tobacco</name>
    <name type="synonym">South American tobacco</name>
    <dbReference type="NCBI Taxonomy" id="4096"/>
    <lineage>
        <taxon>Eukaryota</taxon>
        <taxon>Viridiplantae</taxon>
        <taxon>Streptophyta</taxon>
        <taxon>Embryophyta</taxon>
        <taxon>Tracheophyta</taxon>
        <taxon>Spermatophyta</taxon>
        <taxon>Magnoliopsida</taxon>
        <taxon>eudicotyledons</taxon>
        <taxon>Gunneridae</taxon>
        <taxon>Pentapetalae</taxon>
        <taxon>asterids</taxon>
        <taxon>lamiids</taxon>
        <taxon>Solanales</taxon>
        <taxon>Solanaceae</taxon>
        <taxon>Nicotianoideae</taxon>
        <taxon>Nicotianeae</taxon>
        <taxon>Nicotiana</taxon>
    </lineage>
</organism>
<evidence type="ECO:0000256" key="5">
    <source>
        <dbReference type="ARBA" id="ARBA00022759"/>
    </source>
</evidence>
<evidence type="ECO:0000256" key="1">
    <source>
        <dbReference type="ARBA" id="ARBA00012493"/>
    </source>
</evidence>
<evidence type="ECO:0000256" key="7">
    <source>
        <dbReference type="ARBA" id="ARBA00022918"/>
    </source>
</evidence>
<dbReference type="SUPFAM" id="SSF53098">
    <property type="entry name" value="Ribonuclease H-like"/>
    <property type="match status" value="1"/>
</dbReference>
<reference evidence="10" key="2">
    <citation type="submission" date="2025-08" db="UniProtKB">
        <authorList>
            <consortium name="RefSeq"/>
        </authorList>
    </citation>
    <scope>IDENTIFICATION</scope>
    <source>
        <tissue evidence="10">Leaf</tissue>
    </source>
</reference>
<keyword evidence="7" id="KW-0695">RNA-directed DNA polymerase</keyword>
<dbReference type="InterPro" id="IPR001584">
    <property type="entry name" value="Integrase_cat-core"/>
</dbReference>
<dbReference type="Proteomes" id="UP000189701">
    <property type="component" value="Unplaced"/>
</dbReference>
<dbReference type="InterPro" id="IPR036397">
    <property type="entry name" value="RNaseH_sf"/>
</dbReference>
<evidence type="ECO:0000313" key="9">
    <source>
        <dbReference type="Proteomes" id="UP000189701"/>
    </source>
</evidence>
<dbReference type="Gene3D" id="3.30.70.270">
    <property type="match status" value="1"/>
</dbReference>
<dbReference type="Pfam" id="PF00078">
    <property type="entry name" value="RVT_1"/>
    <property type="match status" value="1"/>
</dbReference>
<dbReference type="GO" id="GO:0016787">
    <property type="term" value="F:hydrolase activity"/>
    <property type="evidence" value="ECO:0007669"/>
    <property type="project" value="UniProtKB-KW"/>
</dbReference>
<dbReference type="Pfam" id="PF00665">
    <property type="entry name" value="rve"/>
    <property type="match status" value="1"/>
</dbReference>
<sequence>MVDWIMKRPLGINDDVLVQVDKFILPADFVILDCEVDYKVPIILERPLLATGKTLVNVEAGDLTFRVGVEKVVFLVCKSMRQPNSNETHVVINVEDPLEAVLLNHDVDEKEGLVEYVNALQGMGSYIYMSPRNFTWTLRTGRLELKPLPSHLRLARRAYYCFLDGYSGYNHILIAPEDQEKITFTCLYGTFAFARMPFGLCNAPATFQLCMIKIFTDMVEDFLEVFMDDFSVVGYSFDECLGNLDKVLARCEETNLVFNWEKCHFMVEEGIILVHKISKNGIEMDKEKIKVISNVAPPTSVKGVRSFLSKTMNDAQVNYTVTEKELLDIVFAMEKFRPYLMCTKVIIHTDHTTLRCLMCKKDSKARLMRWVLLLQEFYLEIIDRKGNENQVVDHLSRLEEEVRPHYGLEIDDSFSDEQLLAISLTGMPWFADVTNYLHGGVRTATKILSCGFYWPTLYKDGSELVKQCDDCQRAGGISKKNEMPLTTILDIDIFDVWGIDFMGPFWVKAVDLPNNEARSVVAFLKKNIFTRFGTPMAIISDVGSHFCNKAFDILLSEYGVTHKVSTPYNP</sequence>
<dbReference type="PROSITE" id="PS50994">
    <property type="entry name" value="INTEGRASE"/>
    <property type="match status" value="1"/>
</dbReference>
<dbReference type="PANTHER" id="PTHR37984:SF5">
    <property type="entry name" value="PROTEIN NYNRIN-LIKE"/>
    <property type="match status" value="1"/>
</dbReference>
<evidence type="ECO:0000256" key="2">
    <source>
        <dbReference type="ARBA" id="ARBA00022679"/>
    </source>
</evidence>
<dbReference type="GO" id="GO:0003676">
    <property type="term" value="F:nucleic acid binding"/>
    <property type="evidence" value="ECO:0007669"/>
    <property type="project" value="InterPro"/>
</dbReference>
<dbReference type="eggNOG" id="KOG0017">
    <property type="taxonomic scope" value="Eukaryota"/>
</dbReference>
<dbReference type="InterPro" id="IPR000477">
    <property type="entry name" value="RT_dom"/>
</dbReference>
<dbReference type="GO" id="GO:0003964">
    <property type="term" value="F:RNA-directed DNA polymerase activity"/>
    <property type="evidence" value="ECO:0007669"/>
    <property type="project" value="UniProtKB-KW"/>
</dbReference>
<evidence type="ECO:0000256" key="6">
    <source>
        <dbReference type="ARBA" id="ARBA00022801"/>
    </source>
</evidence>
<protein>
    <recommendedName>
        <fullName evidence="1">RNA-directed DNA polymerase</fullName>
        <ecNumber evidence="1">2.7.7.49</ecNumber>
    </recommendedName>
</protein>
<dbReference type="EC" id="2.7.7.49" evidence="1"/>
<dbReference type="CDD" id="cd01647">
    <property type="entry name" value="RT_LTR"/>
    <property type="match status" value="1"/>
</dbReference>
<keyword evidence="6" id="KW-0378">Hydrolase</keyword>
<dbReference type="Pfam" id="PF17921">
    <property type="entry name" value="Integrase_H2C2"/>
    <property type="match status" value="1"/>
</dbReference>
<dbReference type="GO" id="GO:0015074">
    <property type="term" value="P:DNA integration"/>
    <property type="evidence" value="ECO:0007669"/>
    <property type="project" value="InterPro"/>
</dbReference>
<keyword evidence="9" id="KW-1185">Reference proteome</keyword>
<gene>
    <name evidence="10" type="primary">LOC104220041</name>
</gene>
<dbReference type="RefSeq" id="XP_009769141.1">
    <property type="nucleotide sequence ID" value="XM_009770839.1"/>
</dbReference>
<dbReference type="InterPro" id="IPR012337">
    <property type="entry name" value="RNaseH-like_sf"/>
</dbReference>
<feature type="domain" description="Integrase catalytic" evidence="8">
    <location>
        <begin position="506"/>
        <end position="570"/>
    </location>
</feature>
<dbReference type="InterPro" id="IPR041373">
    <property type="entry name" value="RT_RNaseH"/>
</dbReference>
<reference evidence="9" key="1">
    <citation type="journal article" date="2013" name="Genome Biol.">
        <title>Reference genomes and transcriptomes of Nicotiana sylvestris and Nicotiana tomentosiformis.</title>
        <authorList>
            <person name="Sierro N."/>
            <person name="Battey J.N."/>
            <person name="Ouadi S."/>
            <person name="Bovet L."/>
            <person name="Goepfert S."/>
            <person name="Bakaher N."/>
            <person name="Peitsch M.C."/>
            <person name="Ivanov N.V."/>
        </authorList>
    </citation>
    <scope>NUCLEOTIDE SEQUENCE [LARGE SCALE GENOMIC DNA]</scope>
</reference>
<name>A0A1U7VW02_NICSY</name>
<dbReference type="InterPro" id="IPR043502">
    <property type="entry name" value="DNA/RNA_pol_sf"/>
</dbReference>
<dbReference type="Gene3D" id="3.30.420.10">
    <property type="entry name" value="Ribonuclease H-like superfamily/Ribonuclease H"/>
    <property type="match status" value="1"/>
</dbReference>
<evidence type="ECO:0000256" key="4">
    <source>
        <dbReference type="ARBA" id="ARBA00022722"/>
    </source>
</evidence>
<keyword evidence="5" id="KW-0255">Endonuclease</keyword>
<dbReference type="STRING" id="4096.A0A1U7VW02"/>
<evidence type="ECO:0000259" key="8">
    <source>
        <dbReference type="PROSITE" id="PS50994"/>
    </source>
</evidence>
<dbReference type="InterPro" id="IPR041588">
    <property type="entry name" value="Integrase_H2C2"/>
</dbReference>
<evidence type="ECO:0000256" key="3">
    <source>
        <dbReference type="ARBA" id="ARBA00022695"/>
    </source>
</evidence>
<dbReference type="InterPro" id="IPR043128">
    <property type="entry name" value="Rev_trsase/Diguanyl_cyclase"/>
</dbReference>
<dbReference type="Gene3D" id="1.10.340.70">
    <property type="match status" value="1"/>
</dbReference>
<dbReference type="PANTHER" id="PTHR37984">
    <property type="entry name" value="PROTEIN CBG26694"/>
    <property type="match status" value="1"/>
</dbReference>
<dbReference type="InterPro" id="IPR050951">
    <property type="entry name" value="Retrovirus_Pol_polyprotein"/>
</dbReference>